<feature type="signal peptide" evidence="1">
    <location>
        <begin position="1"/>
        <end position="17"/>
    </location>
</feature>
<feature type="chain" id="PRO_5011495447" description="Collagen triple helix repeat-containing protein" evidence="1">
    <location>
        <begin position="18"/>
        <end position="173"/>
    </location>
</feature>
<proteinExistence type="predicted"/>
<evidence type="ECO:0000313" key="3">
    <source>
        <dbReference type="Proteomes" id="UP000199580"/>
    </source>
</evidence>
<keyword evidence="3" id="KW-1185">Reference proteome</keyword>
<dbReference type="AlphaFoldDB" id="A0A1G8VF85"/>
<name>A0A1G8VF85_9FLAO</name>
<organism evidence="2 3">
    <name type="scientific">Flavobacterium noncentrifugens</name>
    <dbReference type="NCBI Taxonomy" id="1128970"/>
    <lineage>
        <taxon>Bacteria</taxon>
        <taxon>Pseudomonadati</taxon>
        <taxon>Bacteroidota</taxon>
        <taxon>Flavobacteriia</taxon>
        <taxon>Flavobacteriales</taxon>
        <taxon>Flavobacteriaceae</taxon>
        <taxon>Flavobacterium</taxon>
    </lineage>
</organism>
<evidence type="ECO:0000313" key="2">
    <source>
        <dbReference type="EMBL" id="SDJ64713.1"/>
    </source>
</evidence>
<gene>
    <name evidence="2" type="ORF">SAMN04487935_1328</name>
</gene>
<dbReference type="RefSeq" id="WP_091392987.1">
    <property type="nucleotide sequence ID" value="NZ_BKAI01000003.1"/>
</dbReference>
<sequence>MKSILKIGSFLMIFALALLNNSCSDDGADGKNGIDGATGTANVIYSEWLSMSTSQNVTIDGTSGKAYDFAAPQITADVMAKGVVLSYLKFDETNIFPTPYTSIAGGFINTITSIPAVGNLKLFRFRHDAGGTVSIGSGVEVRYVIIPGGVAAKRSVYENMSYKEVCAALHIPE</sequence>
<dbReference type="STRING" id="1128970.SAMN04487935_1328"/>
<dbReference type="OrthoDB" id="679784at2"/>
<keyword evidence="1" id="KW-0732">Signal</keyword>
<dbReference type="Proteomes" id="UP000199580">
    <property type="component" value="Unassembled WGS sequence"/>
</dbReference>
<dbReference type="EMBL" id="FNEZ01000002">
    <property type="protein sequence ID" value="SDJ64713.1"/>
    <property type="molecule type" value="Genomic_DNA"/>
</dbReference>
<reference evidence="2 3" key="1">
    <citation type="submission" date="2016-10" db="EMBL/GenBank/DDBJ databases">
        <authorList>
            <person name="de Groot N.N."/>
        </authorList>
    </citation>
    <scope>NUCLEOTIDE SEQUENCE [LARGE SCALE GENOMIC DNA]</scope>
    <source>
        <strain evidence="2 3">CGMCC 1.10076</strain>
    </source>
</reference>
<evidence type="ECO:0000256" key="1">
    <source>
        <dbReference type="SAM" id="SignalP"/>
    </source>
</evidence>
<evidence type="ECO:0008006" key="4">
    <source>
        <dbReference type="Google" id="ProtNLM"/>
    </source>
</evidence>
<protein>
    <recommendedName>
        <fullName evidence="4">Collagen triple helix repeat-containing protein</fullName>
    </recommendedName>
</protein>
<accession>A0A1G8VF85</accession>